<dbReference type="SUPFAM" id="SSF56112">
    <property type="entry name" value="Protein kinase-like (PK-like)"/>
    <property type="match status" value="1"/>
</dbReference>
<reference evidence="1" key="1">
    <citation type="submission" date="2014-05" db="EMBL/GenBank/DDBJ databases">
        <authorList>
            <person name="Urmite Genomes"/>
        </authorList>
    </citation>
    <scope>NUCLEOTIDE SEQUENCE</scope>
    <source>
        <strain evidence="1">DSM 44074</strain>
    </source>
</reference>
<dbReference type="Pfam" id="PF02958">
    <property type="entry name" value="EcKL"/>
    <property type="match status" value="1"/>
</dbReference>
<reference evidence="1" key="2">
    <citation type="submission" date="2015-09" db="EMBL/GenBank/DDBJ databases">
        <title>Draft genome sequence of Mycobacterium neoaurum DSM 44074.</title>
        <authorList>
            <person name="Croce O."/>
            <person name="Robert C."/>
            <person name="Raoult D."/>
            <person name="Drancourt M."/>
        </authorList>
    </citation>
    <scope>NUCLEOTIDE SEQUENCE</scope>
    <source>
        <strain evidence="1">DSM 44074</strain>
    </source>
</reference>
<dbReference type="PANTHER" id="PTHR23020">
    <property type="entry name" value="UNCHARACTERIZED NUCLEAR HORMONE RECEPTOR-RELATED"/>
    <property type="match status" value="1"/>
</dbReference>
<accession>A0AAV2WM17</accession>
<proteinExistence type="predicted"/>
<dbReference type="EMBL" id="LK021339">
    <property type="protein sequence ID" value="CDQ45399.1"/>
    <property type="molecule type" value="Genomic_DNA"/>
</dbReference>
<keyword evidence="1" id="KW-0418">Kinase</keyword>
<gene>
    <name evidence="1" type="ORF">BN1047_03294</name>
</gene>
<dbReference type="InterPro" id="IPR011009">
    <property type="entry name" value="Kinase-like_dom_sf"/>
</dbReference>
<evidence type="ECO:0000313" key="2">
    <source>
        <dbReference type="Proteomes" id="UP000028864"/>
    </source>
</evidence>
<dbReference type="PANTHER" id="PTHR23020:SF41">
    <property type="entry name" value="AMINOGLYCOSIDE PHOSPHOTRANSFERASE DOMAIN-CONTAINING PROTEIN"/>
    <property type="match status" value="1"/>
</dbReference>
<dbReference type="Proteomes" id="UP000028864">
    <property type="component" value="Unassembled WGS sequence"/>
</dbReference>
<dbReference type="AlphaFoldDB" id="A0AAV2WM17"/>
<dbReference type="InterPro" id="IPR004119">
    <property type="entry name" value="EcKL"/>
</dbReference>
<sequence>MTSTTQLFPRSASELTASWLTEILTSSGAIAPGTHVTELRAQRIAEGVGFASFLYRVHLGLDGAGPASVIAKFPTDYPDYQLLASSIQLYEREVTFYNAVATSAPVRTPRAHAAAFDGTTGEFVIVMEDVGALENADQVAGLSFDRARAVLAETARFHAWGWDTTPPVTAHPTFLDLDDARMAGLFSAGTAAGWQVFAKHGRASAPTDLAAVINDYAASAPTLLAALATPTTLINGDLRADNLFFAEDGSHVTVDFQFTGRGCGMWDVAYLVGQGMSPAERDGREIELVRHYLTTLAGLGVDYPFDQAWRQFQIATVLQIALPLAAMMSWDNVNDRGRELLQVLMERSVAIIGDCDAMSAVRAALG</sequence>
<dbReference type="RefSeq" id="WP_030133322.1">
    <property type="nucleotide sequence ID" value="NZ_LK021339.1"/>
</dbReference>
<dbReference type="GO" id="GO:0016301">
    <property type="term" value="F:kinase activity"/>
    <property type="evidence" value="ECO:0007669"/>
    <property type="project" value="UniProtKB-KW"/>
</dbReference>
<dbReference type="InterPro" id="IPR052961">
    <property type="entry name" value="Oxido-Kinase-like_Enzymes"/>
</dbReference>
<keyword evidence="1" id="KW-0808">Transferase</keyword>
<evidence type="ECO:0000313" key="1">
    <source>
        <dbReference type="EMBL" id="CDQ45399.1"/>
    </source>
</evidence>
<organism evidence="1 2">
    <name type="scientific">Mycolicibacterium neoaurum</name>
    <name type="common">Mycobacterium neoaurum</name>
    <dbReference type="NCBI Taxonomy" id="1795"/>
    <lineage>
        <taxon>Bacteria</taxon>
        <taxon>Bacillati</taxon>
        <taxon>Actinomycetota</taxon>
        <taxon>Actinomycetes</taxon>
        <taxon>Mycobacteriales</taxon>
        <taxon>Mycobacteriaceae</taxon>
        <taxon>Mycolicibacterium</taxon>
    </lineage>
</organism>
<protein>
    <submittedName>
        <fullName evidence="1">Homoserine kinase type II (Protein kinase fold)</fullName>
    </submittedName>
</protein>
<dbReference type="Gene3D" id="3.90.1200.10">
    <property type="match status" value="1"/>
</dbReference>
<name>A0AAV2WM17_MYCNE</name>